<evidence type="ECO:0000259" key="10">
    <source>
        <dbReference type="Pfam" id="PF18913"/>
    </source>
</evidence>
<comment type="cofactor">
    <cofactor evidence="7">
        <name>Mg(2+)</name>
        <dbReference type="ChEBI" id="CHEBI:18420"/>
    </cofactor>
    <text evidence="7">Binds 2 magnesium ions per subunit.</text>
</comment>
<dbReference type="RefSeq" id="WP_038064229.1">
    <property type="nucleotide sequence ID" value="NZ_FOVB01000004.1"/>
</dbReference>
<dbReference type="GO" id="GO:0000287">
    <property type="term" value="F:magnesium ion binding"/>
    <property type="evidence" value="ECO:0007669"/>
    <property type="project" value="UniProtKB-UniRule"/>
</dbReference>
<evidence type="ECO:0000256" key="3">
    <source>
        <dbReference type="ARBA" id="ARBA00022490"/>
    </source>
</evidence>
<feature type="binding site" evidence="7">
    <location>
        <position position="112"/>
    </location>
    <ligand>
        <name>Mg(2+)</name>
        <dbReference type="ChEBI" id="CHEBI:18420"/>
        <label>2</label>
    </ligand>
</feature>
<evidence type="ECO:0000256" key="6">
    <source>
        <dbReference type="ARBA" id="ARBA00024331"/>
    </source>
</evidence>
<feature type="binding site" evidence="7">
    <location>
        <position position="111"/>
    </location>
    <ligand>
        <name>Mg(2+)</name>
        <dbReference type="ChEBI" id="CHEBI:18420"/>
        <label>1</label>
    </ligand>
</feature>
<evidence type="ECO:0000313" key="12">
    <source>
        <dbReference type="Proteomes" id="UP000027725"/>
    </source>
</evidence>
<dbReference type="InterPro" id="IPR033391">
    <property type="entry name" value="FBPase_N"/>
</dbReference>
<keyword evidence="7" id="KW-0460">Magnesium</keyword>
<comment type="catalytic activity">
    <reaction evidence="1 7">
        <text>beta-D-fructose 1,6-bisphosphate + H2O = beta-D-fructose 6-phosphate + phosphate</text>
        <dbReference type="Rhea" id="RHEA:11064"/>
        <dbReference type="ChEBI" id="CHEBI:15377"/>
        <dbReference type="ChEBI" id="CHEBI:32966"/>
        <dbReference type="ChEBI" id="CHEBI:43474"/>
        <dbReference type="ChEBI" id="CHEBI:57634"/>
        <dbReference type="EC" id="3.1.3.11"/>
    </reaction>
</comment>
<name>A0A074TF35_9RHOB</name>
<dbReference type="EMBL" id="JHEH01000006">
    <property type="protein sequence ID" value="KEP70351.1"/>
    <property type="molecule type" value="Genomic_DNA"/>
</dbReference>
<evidence type="ECO:0000256" key="2">
    <source>
        <dbReference type="ARBA" id="ARBA00010941"/>
    </source>
</evidence>
<dbReference type="GO" id="GO:0005986">
    <property type="term" value="P:sucrose biosynthetic process"/>
    <property type="evidence" value="ECO:0007669"/>
    <property type="project" value="TreeGrafter"/>
</dbReference>
<accession>A0A074TF35</accession>
<dbReference type="PANTHER" id="PTHR11556:SF35">
    <property type="entry name" value="SEDOHEPTULOSE-1,7-BISPHOSPHATASE, CHLOROPLASTIC"/>
    <property type="match status" value="1"/>
</dbReference>
<feature type="binding site" evidence="7">
    <location>
        <position position="109"/>
    </location>
    <ligand>
        <name>Mg(2+)</name>
        <dbReference type="ChEBI" id="CHEBI:18420"/>
        <label>2</label>
    </ligand>
</feature>
<dbReference type="HAMAP" id="MF_01855">
    <property type="entry name" value="FBPase_class1"/>
    <property type="match status" value="1"/>
</dbReference>
<dbReference type="Pfam" id="PF18913">
    <property type="entry name" value="FBPase_C"/>
    <property type="match status" value="1"/>
</dbReference>
<dbReference type="NCBIfam" id="NF006780">
    <property type="entry name" value="PRK09293.1-4"/>
    <property type="match status" value="1"/>
</dbReference>
<feature type="binding site" evidence="7">
    <location>
        <position position="269"/>
    </location>
    <ligand>
        <name>Mg(2+)</name>
        <dbReference type="ChEBI" id="CHEBI:18420"/>
        <label>2</label>
    </ligand>
</feature>
<comment type="pathway">
    <text evidence="6">Carbohydrate biosynthesis.</text>
</comment>
<dbReference type="CDD" id="cd00354">
    <property type="entry name" value="FBPase"/>
    <property type="match status" value="1"/>
</dbReference>
<dbReference type="STRING" id="1185766.SAMN05216224_104145"/>
<dbReference type="GO" id="GO:0005829">
    <property type="term" value="C:cytosol"/>
    <property type="evidence" value="ECO:0007669"/>
    <property type="project" value="TreeGrafter"/>
</dbReference>
<organism evidence="11 12">
    <name type="scientific">Thioclava dalianensis</name>
    <dbReference type="NCBI Taxonomy" id="1185766"/>
    <lineage>
        <taxon>Bacteria</taxon>
        <taxon>Pseudomonadati</taxon>
        <taxon>Pseudomonadota</taxon>
        <taxon>Alphaproteobacteria</taxon>
        <taxon>Rhodobacterales</taxon>
        <taxon>Paracoccaceae</taxon>
        <taxon>Thioclava</taxon>
    </lineage>
</organism>
<gene>
    <name evidence="7" type="primary">fbp</name>
    <name evidence="11" type="ORF">DL1_17500</name>
</gene>
<evidence type="ECO:0000256" key="8">
    <source>
        <dbReference type="RuleBase" id="RU000508"/>
    </source>
</evidence>
<dbReference type="GO" id="GO:0006000">
    <property type="term" value="P:fructose metabolic process"/>
    <property type="evidence" value="ECO:0007669"/>
    <property type="project" value="TreeGrafter"/>
</dbReference>
<feature type="binding site" evidence="7">
    <location>
        <position position="90"/>
    </location>
    <ligand>
        <name>Mg(2+)</name>
        <dbReference type="ChEBI" id="CHEBI:18420"/>
        <label>1</label>
    </ligand>
</feature>
<reference evidence="11 12" key="1">
    <citation type="submission" date="2014-03" db="EMBL/GenBank/DDBJ databases">
        <title>The draft genome sequence of Thioclava dalianensis DLFJ1-1.</title>
        <authorList>
            <person name="Lai Q."/>
            <person name="Shao Z."/>
        </authorList>
    </citation>
    <scope>NUCLEOTIDE SEQUENCE [LARGE SCALE GENOMIC DNA]</scope>
    <source>
        <strain evidence="11 12">DLFJ1-1</strain>
    </source>
</reference>
<feature type="domain" description="Fructose-1-6-bisphosphatase class 1 C-terminal" evidence="10">
    <location>
        <begin position="188"/>
        <end position="320"/>
    </location>
</feature>
<feature type="binding site" evidence="7">
    <location>
        <position position="109"/>
    </location>
    <ligand>
        <name>Mg(2+)</name>
        <dbReference type="ChEBI" id="CHEBI:18420"/>
        <label>1</label>
    </ligand>
</feature>
<keyword evidence="5 7" id="KW-0119">Carbohydrate metabolism</keyword>
<dbReference type="PIRSF" id="PIRSF500210">
    <property type="entry name" value="FBPtase"/>
    <property type="match status" value="1"/>
</dbReference>
<keyword evidence="3 7" id="KW-0963">Cytoplasm</keyword>
<dbReference type="eggNOG" id="COG0158">
    <property type="taxonomic scope" value="Bacteria"/>
</dbReference>
<dbReference type="SUPFAM" id="SSF56655">
    <property type="entry name" value="Carbohydrate phosphatase"/>
    <property type="match status" value="1"/>
</dbReference>
<dbReference type="Gene3D" id="3.40.190.80">
    <property type="match status" value="1"/>
</dbReference>
<dbReference type="EC" id="3.1.3.11" evidence="7"/>
<proteinExistence type="inferred from homology"/>
<dbReference type="Pfam" id="PF00316">
    <property type="entry name" value="FBPase"/>
    <property type="match status" value="1"/>
</dbReference>
<comment type="subcellular location">
    <subcellularLocation>
        <location evidence="7">Cytoplasm</location>
    </subcellularLocation>
</comment>
<dbReference type="AlphaFoldDB" id="A0A074TF35"/>
<dbReference type="GO" id="GO:0006094">
    <property type="term" value="P:gluconeogenesis"/>
    <property type="evidence" value="ECO:0007669"/>
    <property type="project" value="UniProtKB-UniRule"/>
</dbReference>
<sequence>MLTLPNDRAPDGAFLHSRLPDEGASRIIRHISEALMPVADRLAAGLLPGNPAAIVGDNSSGDAQKALDIGAHEHMVAALRNCDIRHILSEEAEEIVTLDPQGRFDVAMDPIDGSGSIGICALLGMLFVIYPAGDGRFARPGSEAVAAGYACFGHSVDFVWSLGDGVHMATLDRTAGDFRITTEGIRLSDKTSMIAYNASNEGLWDPGLQRYAQDLRAGVDGPRGKNFNMRWLAAAVGDLHRIMLKGGAFLYPQDSRKGYESGRLRLAYEAIPIAFIVEQAGGRASDGKTRILDLVPDHPHGFCPLIFGSADEVTRIEQYIADHG</sequence>
<evidence type="ECO:0000259" key="9">
    <source>
        <dbReference type="Pfam" id="PF00316"/>
    </source>
</evidence>
<dbReference type="Gene3D" id="3.30.540.10">
    <property type="entry name" value="Fructose-1,6-Bisphosphatase, subunit A, domain 1"/>
    <property type="match status" value="1"/>
</dbReference>
<keyword evidence="12" id="KW-1185">Reference proteome</keyword>
<comment type="caution">
    <text evidence="7">Lacks conserved residue(s) required for the propagation of feature annotation.</text>
</comment>
<dbReference type="PANTHER" id="PTHR11556">
    <property type="entry name" value="FRUCTOSE-1,6-BISPHOSPHATASE-RELATED"/>
    <property type="match status" value="1"/>
</dbReference>
<dbReference type="Proteomes" id="UP000027725">
    <property type="component" value="Unassembled WGS sequence"/>
</dbReference>
<dbReference type="InterPro" id="IPR000146">
    <property type="entry name" value="FBPase_class-1"/>
</dbReference>
<evidence type="ECO:0000256" key="7">
    <source>
        <dbReference type="HAMAP-Rule" id="MF_01855"/>
    </source>
</evidence>
<keyword evidence="7" id="KW-0479">Metal-binding</keyword>
<keyword evidence="4 7" id="KW-0378">Hydrolase</keyword>
<dbReference type="GO" id="GO:0030388">
    <property type="term" value="P:fructose 1,6-bisphosphate metabolic process"/>
    <property type="evidence" value="ECO:0007669"/>
    <property type="project" value="TreeGrafter"/>
</dbReference>
<evidence type="ECO:0000313" key="11">
    <source>
        <dbReference type="EMBL" id="KEP70351.1"/>
    </source>
</evidence>
<dbReference type="GO" id="GO:0006002">
    <property type="term" value="P:fructose 6-phosphate metabolic process"/>
    <property type="evidence" value="ECO:0007669"/>
    <property type="project" value="TreeGrafter"/>
</dbReference>
<dbReference type="InterPro" id="IPR028343">
    <property type="entry name" value="FBPtase"/>
</dbReference>
<dbReference type="PIRSF" id="PIRSF000904">
    <property type="entry name" value="FBPtase_SBPase"/>
    <property type="match status" value="1"/>
</dbReference>
<dbReference type="PRINTS" id="PR00115">
    <property type="entry name" value="F16BPHPHTASE"/>
</dbReference>
<feature type="domain" description="Fructose-1-6-bisphosphatase class I N-terminal" evidence="9">
    <location>
        <begin position="57"/>
        <end position="182"/>
    </location>
</feature>
<dbReference type="InterPro" id="IPR044015">
    <property type="entry name" value="FBPase_C_dom"/>
</dbReference>
<dbReference type="OrthoDB" id="9806756at2"/>
<comment type="caution">
    <text evidence="11">The sequence shown here is derived from an EMBL/GenBank/DDBJ whole genome shotgun (WGS) entry which is preliminary data.</text>
</comment>
<evidence type="ECO:0000256" key="5">
    <source>
        <dbReference type="ARBA" id="ARBA00023277"/>
    </source>
</evidence>
<feature type="binding site" evidence="7">
    <location>
        <position position="197"/>
    </location>
    <ligand>
        <name>substrate</name>
    </ligand>
</feature>
<evidence type="ECO:0000256" key="1">
    <source>
        <dbReference type="ARBA" id="ARBA00001273"/>
    </source>
</evidence>
<comment type="similarity">
    <text evidence="2 7 8">Belongs to the FBPase class 1 family.</text>
</comment>
<protein>
    <recommendedName>
        <fullName evidence="7">Fructose-1,6-bisphosphatase class 1</fullName>
        <shortName evidence="7">FBPase class 1</shortName>
        <ecNumber evidence="7">3.1.3.11</ecNumber>
    </recommendedName>
    <alternativeName>
        <fullName evidence="7">D-fructose-1,6-bisphosphate 1-phosphohydrolase class 1</fullName>
    </alternativeName>
</protein>
<evidence type="ECO:0000256" key="4">
    <source>
        <dbReference type="ARBA" id="ARBA00022801"/>
    </source>
</evidence>
<comment type="subunit">
    <text evidence="7">Homotetramer.</text>
</comment>
<dbReference type="GO" id="GO:0042132">
    <property type="term" value="F:fructose 1,6-bisphosphate 1-phosphatase activity"/>
    <property type="evidence" value="ECO:0007669"/>
    <property type="project" value="UniProtKB-UniRule"/>
</dbReference>